<dbReference type="STRING" id="887929.HMP0721_1377"/>
<dbReference type="HOGENOM" id="CLU_2882467_0_0_9"/>
<reference evidence="2 3" key="1">
    <citation type="submission" date="2010-12" db="EMBL/GenBank/DDBJ databases">
        <authorList>
            <person name="Muzny D."/>
            <person name="Qin X."/>
            <person name="Deng J."/>
            <person name="Jiang H."/>
            <person name="Liu Y."/>
            <person name="Qu J."/>
            <person name="Song X.-Z."/>
            <person name="Zhang L."/>
            <person name="Thornton R."/>
            <person name="Coyle M."/>
            <person name="Francisco L."/>
            <person name="Jackson L."/>
            <person name="Javaid M."/>
            <person name="Korchina V."/>
            <person name="Kovar C."/>
            <person name="Mata R."/>
            <person name="Mathew T."/>
            <person name="Ngo R."/>
            <person name="Nguyen L."/>
            <person name="Nguyen N."/>
            <person name="Okwuonu G."/>
            <person name="Ongeri F."/>
            <person name="Pham C."/>
            <person name="Simmons D."/>
            <person name="Wilczek-Boney K."/>
            <person name="Hale W."/>
            <person name="Jakkamsetti A."/>
            <person name="Pham P."/>
            <person name="Ruth R."/>
            <person name="San Lucas F."/>
            <person name="Warren J."/>
            <person name="Zhang J."/>
            <person name="Zhao Z."/>
            <person name="Zhou C."/>
            <person name="Zhu D."/>
            <person name="Lee S."/>
            <person name="Bess C."/>
            <person name="Blankenburg K."/>
            <person name="Forbes L."/>
            <person name="Fu Q."/>
            <person name="Gubbala S."/>
            <person name="Hirani K."/>
            <person name="Jayaseelan J.C."/>
            <person name="Lara F."/>
            <person name="Munidasa M."/>
            <person name="Palculict T."/>
            <person name="Patil S."/>
            <person name="Pu L.-L."/>
            <person name="Saada N."/>
            <person name="Tang L."/>
            <person name="Weissenberger G."/>
            <person name="Zhu Y."/>
            <person name="Hemphill L."/>
            <person name="Shang Y."/>
            <person name="Youmans B."/>
            <person name="Ayvaz T."/>
            <person name="Ross M."/>
            <person name="Santibanez J."/>
            <person name="Aqrawi P."/>
            <person name="Gross S."/>
            <person name="Joshi V."/>
            <person name="Fowler G."/>
            <person name="Nazareth L."/>
            <person name="Reid J."/>
            <person name="Worley K."/>
            <person name="Petrosino J."/>
            <person name="Highlander S."/>
            <person name="Gibbs R."/>
        </authorList>
    </citation>
    <scope>NUCLEOTIDE SEQUENCE [LARGE SCALE GENOMIC DNA]</scope>
    <source>
        <strain evidence="2 3">ATCC 23263</strain>
    </source>
</reference>
<organism evidence="2 3">
    <name type="scientific">Pseudoramibacter alactolyticus ATCC 23263</name>
    <dbReference type="NCBI Taxonomy" id="887929"/>
    <lineage>
        <taxon>Bacteria</taxon>
        <taxon>Bacillati</taxon>
        <taxon>Bacillota</taxon>
        <taxon>Clostridia</taxon>
        <taxon>Eubacteriales</taxon>
        <taxon>Eubacteriaceae</taxon>
        <taxon>Pseudoramibacter</taxon>
    </lineage>
</organism>
<evidence type="ECO:0000256" key="1">
    <source>
        <dbReference type="SAM" id="MobiDB-lite"/>
    </source>
</evidence>
<name>E6MH92_9FIRM</name>
<gene>
    <name evidence="2" type="ORF">HMP0721_1377</name>
</gene>
<comment type="caution">
    <text evidence="2">The sequence shown here is derived from an EMBL/GenBank/DDBJ whole genome shotgun (WGS) entry which is preliminary data.</text>
</comment>
<keyword evidence="3" id="KW-1185">Reference proteome</keyword>
<accession>E6MH92</accession>
<proteinExistence type="predicted"/>
<evidence type="ECO:0000313" key="2">
    <source>
        <dbReference type="EMBL" id="EFV01982.1"/>
    </source>
</evidence>
<evidence type="ECO:0000313" key="3">
    <source>
        <dbReference type="Proteomes" id="UP000004754"/>
    </source>
</evidence>
<dbReference type="AlphaFoldDB" id="E6MH92"/>
<dbReference type="Proteomes" id="UP000004754">
    <property type="component" value="Unassembled WGS sequence"/>
</dbReference>
<dbReference type="EMBL" id="AEQN01000016">
    <property type="protein sequence ID" value="EFV01982.1"/>
    <property type="molecule type" value="Genomic_DNA"/>
</dbReference>
<feature type="region of interest" description="Disordered" evidence="1">
    <location>
        <begin position="1"/>
        <end position="28"/>
    </location>
</feature>
<protein>
    <submittedName>
        <fullName evidence="2">Uncharacterized protein</fullName>
    </submittedName>
</protein>
<sequence>MGAGGGWARNNDSSSGQKAPLGCKERVPGGGLSVTLRKPIKRARGNPRLVALVCGGKCPMRRA</sequence>